<protein>
    <submittedName>
        <fullName evidence="1">Uncharacterized protein</fullName>
    </submittedName>
</protein>
<organism evidence="1">
    <name type="scientific">Planktothricoides raciborskii GIHE-MW2</name>
    <dbReference type="NCBI Taxonomy" id="2792601"/>
    <lineage>
        <taxon>Bacteria</taxon>
        <taxon>Bacillati</taxon>
        <taxon>Cyanobacteriota</taxon>
        <taxon>Cyanophyceae</taxon>
        <taxon>Oscillatoriophycideae</taxon>
        <taxon>Oscillatoriales</taxon>
        <taxon>Oscillatoriaceae</taxon>
        <taxon>Planktothricoides</taxon>
    </lineage>
</organism>
<accession>A0AAU8JAP5</accession>
<dbReference type="AlphaFoldDB" id="A0AAU8JAP5"/>
<gene>
    <name evidence="1" type="ORF">ABWT76_004548</name>
</gene>
<evidence type="ECO:0000313" key="1">
    <source>
        <dbReference type="EMBL" id="XCM35839.1"/>
    </source>
</evidence>
<proteinExistence type="predicted"/>
<reference evidence="1" key="1">
    <citation type="submission" date="2024-07" db="EMBL/GenBank/DDBJ databases">
        <authorList>
            <person name="Kim Y.J."/>
            <person name="Jeong J.Y."/>
        </authorList>
    </citation>
    <scope>NUCLEOTIDE SEQUENCE</scope>
    <source>
        <strain evidence="1">GIHE-MW2</strain>
    </source>
</reference>
<dbReference type="EMBL" id="CP159837">
    <property type="protein sequence ID" value="XCM35839.1"/>
    <property type="molecule type" value="Genomic_DNA"/>
</dbReference>
<dbReference type="RefSeq" id="WP_054466060.1">
    <property type="nucleotide sequence ID" value="NZ_CP159837.1"/>
</dbReference>
<name>A0AAU8JAP5_9CYAN</name>
<sequence>MIRKVVQQAFQSDYLSAEAEFNIRQLYQSCQLDDIDALIDLQQALNYGYLLQESRISAIENHKYLVSSY</sequence>